<sequence>MRSILDMIYKASEYLAAAFLLAIGVMVLAQVGCNIANSLVGWMTGVNGEYAIPSYAEFAGFFLAASSFLALAGTFRAGVHIRVSLVIQNFAGTKRRIVELWCVGLAILMVGFFGWHMLQLVLESLEYMDMSPGLIPVPLWIPQSALALGLLVFLMALLDAFAAVLGGEERAHGDPELSESGE</sequence>
<gene>
    <name evidence="11" type="ORF">DFP90_10583</name>
</gene>
<accession>A0A3D9HJM3</accession>
<dbReference type="Pfam" id="PF04290">
    <property type="entry name" value="DctQ"/>
    <property type="match status" value="1"/>
</dbReference>
<dbReference type="AlphaFoldDB" id="A0A3D9HJM3"/>
<dbReference type="InterPro" id="IPR007387">
    <property type="entry name" value="TRAP_DctQ"/>
</dbReference>
<reference evidence="11 12" key="1">
    <citation type="submission" date="2018-07" db="EMBL/GenBank/DDBJ databases">
        <title>Genomic Encyclopedia of Type Strains, Phase III (KMG-III): the genomes of soil and plant-associated and newly described type strains.</title>
        <authorList>
            <person name="Whitman W."/>
        </authorList>
    </citation>
    <scope>NUCLEOTIDE SEQUENCE [LARGE SCALE GENOMIC DNA]</scope>
    <source>
        <strain evidence="11 12">CECT 8488</strain>
    </source>
</reference>
<evidence type="ECO:0000256" key="6">
    <source>
        <dbReference type="ARBA" id="ARBA00022989"/>
    </source>
</evidence>
<name>A0A3D9HJM3_9PROT</name>
<proteinExistence type="inferred from homology"/>
<dbReference type="PANTHER" id="PTHR35011:SF10">
    <property type="entry name" value="TRAP TRANSPORTER SMALL PERMEASE PROTEIN"/>
    <property type="match status" value="1"/>
</dbReference>
<dbReference type="GO" id="GO:0022857">
    <property type="term" value="F:transmembrane transporter activity"/>
    <property type="evidence" value="ECO:0007669"/>
    <property type="project" value="UniProtKB-UniRule"/>
</dbReference>
<evidence type="ECO:0000256" key="2">
    <source>
        <dbReference type="ARBA" id="ARBA00022448"/>
    </source>
</evidence>
<comment type="subcellular location">
    <subcellularLocation>
        <location evidence="1 9">Cell inner membrane</location>
        <topology evidence="1 9">Multi-pass membrane protein</topology>
    </subcellularLocation>
</comment>
<evidence type="ECO:0000313" key="12">
    <source>
        <dbReference type="Proteomes" id="UP000256845"/>
    </source>
</evidence>
<feature type="transmembrane region" description="Helical" evidence="9">
    <location>
        <begin position="58"/>
        <end position="79"/>
    </location>
</feature>
<keyword evidence="6 9" id="KW-1133">Transmembrane helix</keyword>
<organism evidence="11 12">
    <name type="scientific">Aestuariispira insulae</name>
    <dbReference type="NCBI Taxonomy" id="1461337"/>
    <lineage>
        <taxon>Bacteria</taxon>
        <taxon>Pseudomonadati</taxon>
        <taxon>Pseudomonadota</taxon>
        <taxon>Alphaproteobacteria</taxon>
        <taxon>Rhodospirillales</taxon>
        <taxon>Kiloniellaceae</taxon>
        <taxon>Aestuariispira</taxon>
    </lineage>
</organism>
<comment type="similarity">
    <text evidence="8 9">Belongs to the TRAP transporter small permease family.</text>
</comment>
<dbReference type="GO" id="GO:0005886">
    <property type="term" value="C:plasma membrane"/>
    <property type="evidence" value="ECO:0007669"/>
    <property type="project" value="UniProtKB-SubCell"/>
</dbReference>
<comment type="caution">
    <text evidence="11">The sequence shown here is derived from an EMBL/GenBank/DDBJ whole genome shotgun (WGS) entry which is preliminary data.</text>
</comment>
<evidence type="ECO:0000259" key="10">
    <source>
        <dbReference type="Pfam" id="PF04290"/>
    </source>
</evidence>
<keyword evidence="12" id="KW-1185">Reference proteome</keyword>
<keyword evidence="2 9" id="KW-0813">Transport</keyword>
<keyword evidence="5 9" id="KW-0812">Transmembrane</keyword>
<dbReference type="PANTHER" id="PTHR35011">
    <property type="entry name" value="2,3-DIKETO-L-GULONATE TRAP TRANSPORTER SMALL PERMEASE PROTEIN YIAM"/>
    <property type="match status" value="1"/>
</dbReference>
<evidence type="ECO:0000256" key="7">
    <source>
        <dbReference type="ARBA" id="ARBA00023136"/>
    </source>
</evidence>
<comment type="subunit">
    <text evidence="9">The complex comprises the extracytoplasmic solute receptor protein and the two transmembrane proteins.</text>
</comment>
<protein>
    <recommendedName>
        <fullName evidence="9">TRAP transporter small permease protein</fullName>
    </recommendedName>
</protein>
<dbReference type="GO" id="GO:0015740">
    <property type="term" value="P:C4-dicarboxylate transport"/>
    <property type="evidence" value="ECO:0007669"/>
    <property type="project" value="TreeGrafter"/>
</dbReference>
<evidence type="ECO:0000256" key="1">
    <source>
        <dbReference type="ARBA" id="ARBA00004429"/>
    </source>
</evidence>
<dbReference type="InterPro" id="IPR055348">
    <property type="entry name" value="DctQ"/>
</dbReference>
<feature type="domain" description="Tripartite ATP-independent periplasmic transporters DctQ component" evidence="10">
    <location>
        <begin position="55"/>
        <end position="162"/>
    </location>
</feature>
<keyword evidence="3" id="KW-1003">Cell membrane</keyword>
<keyword evidence="7 9" id="KW-0472">Membrane</keyword>
<evidence type="ECO:0000256" key="4">
    <source>
        <dbReference type="ARBA" id="ARBA00022519"/>
    </source>
</evidence>
<evidence type="ECO:0000256" key="3">
    <source>
        <dbReference type="ARBA" id="ARBA00022475"/>
    </source>
</evidence>
<evidence type="ECO:0000256" key="8">
    <source>
        <dbReference type="ARBA" id="ARBA00038436"/>
    </source>
</evidence>
<feature type="transmembrane region" description="Helical" evidence="9">
    <location>
        <begin position="100"/>
        <end position="120"/>
    </location>
</feature>
<feature type="transmembrane region" description="Helical" evidence="9">
    <location>
        <begin position="140"/>
        <end position="165"/>
    </location>
</feature>
<comment type="function">
    <text evidence="9">Part of the tripartite ATP-independent periplasmic (TRAP) transport system.</text>
</comment>
<evidence type="ECO:0000256" key="5">
    <source>
        <dbReference type="ARBA" id="ARBA00022692"/>
    </source>
</evidence>
<evidence type="ECO:0000313" key="11">
    <source>
        <dbReference type="EMBL" id="RED49712.1"/>
    </source>
</evidence>
<dbReference type="Proteomes" id="UP000256845">
    <property type="component" value="Unassembled WGS sequence"/>
</dbReference>
<dbReference type="EMBL" id="QRDW01000005">
    <property type="protein sequence ID" value="RED49712.1"/>
    <property type="molecule type" value="Genomic_DNA"/>
</dbReference>
<comment type="caution">
    <text evidence="9">Lacks conserved residue(s) required for the propagation of feature annotation.</text>
</comment>
<keyword evidence="4 9" id="KW-0997">Cell inner membrane</keyword>
<evidence type="ECO:0000256" key="9">
    <source>
        <dbReference type="RuleBase" id="RU369079"/>
    </source>
</evidence>